<dbReference type="Pfam" id="PF00515">
    <property type="entry name" value="TPR_1"/>
    <property type="match status" value="1"/>
</dbReference>
<dbReference type="InterPro" id="IPR019734">
    <property type="entry name" value="TPR_rpt"/>
</dbReference>
<dbReference type="Pfam" id="PF13469">
    <property type="entry name" value="Sulfotransfer_3"/>
    <property type="match status" value="1"/>
</dbReference>
<dbReference type="SMART" id="SM00028">
    <property type="entry name" value="TPR"/>
    <property type="match status" value="5"/>
</dbReference>
<dbReference type="Gene3D" id="1.25.40.10">
    <property type="entry name" value="Tetratricopeptide repeat domain"/>
    <property type="match status" value="2"/>
</dbReference>
<evidence type="ECO:0000313" key="1">
    <source>
        <dbReference type="EMBL" id="SVA37852.1"/>
    </source>
</evidence>
<protein>
    <submittedName>
        <fullName evidence="1">Uncharacterized protein</fullName>
    </submittedName>
</protein>
<dbReference type="PROSITE" id="PS50293">
    <property type="entry name" value="TPR_REGION"/>
    <property type="match status" value="3"/>
</dbReference>
<name>A0A381VBV5_9ZZZZ</name>
<dbReference type="InterPro" id="IPR037919">
    <property type="entry name" value="OGT"/>
</dbReference>
<dbReference type="InterPro" id="IPR027417">
    <property type="entry name" value="P-loop_NTPase"/>
</dbReference>
<dbReference type="InterPro" id="IPR011990">
    <property type="entry name" value="TPR-like_helical_dom_sf"/>
</dbReference>
<dbReference type="EMBL" id="UINC01008410">
    <property type="protein sequence ID" value="SVA37852.1"/>
    <property type="molecule type" value="Genomic_DNA"/>
</dbReference>
<gene>
    <name evidence="1" type="ORF">METZ01_LOCUS90706</name>
</gene>
<dbReference type="GO" id="GO:0006493">
    <property type="term" value="P:protein O-linked glycosylation"/>
    <property type="evidence" value="ECO:0007669"/>
    <property type="project" value="InterPro"/>
</dbReference>
<proteinExistence type="predicted"/>
<dbReference type="SUPFAM" id="SSF52540">
    <property type="entry name" value="P-loop containing nucleoside triphosphate hydrolases"/>
    <property type="match status" value="1"/>
</dbReference>
<dbReference type="PROSITE" id="PS50005">
    <property type="entry name" value="TPR"/>
    <property type="match status" value="4"/>
</dbReference>
<dbReference type="Gene3D" id="1.25.40.1040">
    <property type="match status" value="1"/>
</dbReference>
<dbReference type="PANTHER" id="PTHR44366:SF1">
    <property type="entry name" value="UDP-N-ACETYLGLUCOSAMINE--PEPTIDE N-ACETYLGLUCOSAMINYLTRANSFERASE 110 KDA SUBUNIT"/>
    <property type="match status" value="1"/>
</dbReference>
<dbReference type="PANTHER" id="PTHR44366">
    <property type="entry name" value="UDP-N-ACETYLGLUCOSAMINE--PEPTIDE N-ACETYLGLUCOSAMINYLTRANSFERASE 110 KDA SUBUNIT"/>
    <property type="match status" value="1"/>
</dbReference>
<dbReference type="AlphaFoldDB" id="A0A381VBV5"/>
<dbReference type="Pfam" id="PF13414">
    <property type="entry name" value="TPR_11"/>
    <property type="match status" value="1"/>
</dbReference>
<accession>A0A381VBV5</accession>
<sequence length="523" mass="59034">MQKKATKQNLKANNPTQQQISNLLEHYQNGRFSDAEKLAVHITQDFPKHQFAWKVLGAVLGATGRKSEAVDANQKAVALSPQDAEAHSNLGITLKALGRLDEAEASYNQAIALKPDYAEAHSNLGITLKELGRLDEAEASYNQAIALKPDLAEAHSNLGNTLKELGRLDEAEASYNQAIALKPDLANAHRNLTLMKKFDAQDEQYSKMQELYLDKNISEEQRCHINFGLAKACEDLGDFEQAFAHYSEGNMQRKKLLNYDINKDVERFRKIKSNYPQIAYNSLEPEKFSKDLMPIFIVGMPRSGTTLVEQIISSHSKVTGAGELAFAAQFGAAIATGITEANNESLLNFRSKYLTKLKSVSNENLIITDKMPQNFRYIGLLAAAFPEAKIIHVKRNPAAVCWANYKQYFVSKNIGYCYAIDDVISYHKLYENLMDFWTNTLSNRIYKLDYELLTVNQESETRQLIEYLGLDWDEKCLSPQNNMRSVATASNVQVRKKVYRGSSEQWRKYQPFLNGALDSFLLP</sequence>
<dbReference type="Gene3D" id="3.40.50.300">
    <property type="entry name" value="P-loop containing nucleotide triphosphate hydrolases"/>
    <property type="match status" value="1"/>
</dbReference>
<reference evidence="1" key="1">
    <citation type="submission" date="2018-05" db="EMBL/GenBank/DDBJ databases">
        <authorList>
            <person name="Lanie J.A."/>
            <person name="Ng W.-L."/>
            <person name="Kazmierczak K.M."/>
            <person name="Andrzejewski T.M."/>
            <person name="Davidsen T.M."/>
            <person name="Wayne K.J."/>
            <person name="Tettelin H."/>
            <person name="Glass J.I."/>
            <person name="Rusch D."/>
            <person name="Podicherti R."/>
            <person name="Tsui H.-C.T."/>
            <person name="Winkler M.E."/>
        </authorList>
    </citation>
    <scope>NUCLEOTIDE SEQUENCE</scope>
</reference>
<organism evidence="1">
    <name type="scientific">marine metagenome</name>
    <dbReference type="NCBI Taxonomy" id="408172"/>
    <lineage>
        <taxon>unclassified sequences</taxon>
        <taxon>metagenomes</taxon>
        <taxon>ecological metagenomes</taxon>
    </lineage>
</organism>
<dbReference type="SUPFAM" id="SSF48452">
    <property type="entry name" value="TPR-like"/>
    <property type="match status" value="1"/>
</dbReference>
<dbReference type="GO" id="GO:0097363">
    <property type="term" value="F:protein O-acetylglucosaminyltransferase activity"/>
    <property type="evidence" value="ECO:0007669"/>
    <property type="project" value="TreeGrafter"/>
</dbReference>